<name>A0A142VXA5_9SPHN</name>
<comment type="similarity">
    <text evidence="1">Belongs to the universal stress protein A family.</text>
</comment>
<reference evidence="2 3" key="2">
    <citation type="journal article" date="2016" name="Genome Announc.">
        <title>Complete Genome Sequence of Sphingopyxis terrae Strain 203-1 (NBRC 111660), a Polyethylene Glycol Degrader.</title>
        <authorList>
            <person name="Ohtsubo Y."/>
            <person name="Nonoyama S."/>
            <person name="Nagata Y."/>
            <person name="Numata M."/>
            <person name="Tsuchikane K."/>
            <person name="Hosoyama A."/>
            <person name="Yamazoe A."/>
            <person name="Tsuda M."/>
            <person name="Fujita N."/>
            <person name="Kawai F."/>
        </authorList>
    </citation>
    <scope>NUCLEOTIDE SEQUENCE [LARGE SCALE GENOMIC DNA]</scope>
    <source>
        <strain evidence="2 3">203-1</strain>
    </source>
</reference>
<gene>
    <name evidence="2" type="ORF">AOA14_07370</name>
</gene>
<dbReference type="AlphaFoldDB" id="A0A142VXA5"/>
<proteinExistence type="inferred from homology"/>
<organism evidence="2 3">
    <name type="scientific">Sphingopyxis terrae subsp. terrae NBRC 15098</name>
    <dbReference type="NCBI Taxonomy" id="1219058"/>
    <lineage>
        <taxon>Bacteria</taxon>
        <taxon>Pseudomonadati</taxon>
        <taxon>Pseudomonadota</taxon>
        <taxon>Alphaproteobacteria</taxon>
        <taxon>Sphingomonadales</taxon>
        <taxon>Sphingomonadaceae</taxon>
        <taxon>Sphingopyxis</taxon>
    </lineage>
</organism>
<evidence type="ECO:0000256" key="1">
    <source>
        <dbReference type="ARBA" id="ARBA00008791"/>
    </source>
</evidence>
<reference evidence="3" key="1">
    <citation type="submission" date="2015-11" db="EMBL/GenBank/DDBJ databases">
        <title>Complete genome sequence of a polyethylene glycol-degrading strain Sphingopyxis terrae strain 203-1 (NBRC 15098).</title>
        <authorList>
            <person name="Yoshiyuki O."/>
            <person name="Shouta N."/>
            <person name="Nagata Y."/>
            <person name="Numata M."/>
            <person name="Tsuchikane K."/>
            <person name="Hosoyama A."/>
            <person name="Yamazoe A."/>
            <person name="Tsuda M."/>
            <person name="Fujita N."/>
            <person name="Kawai F."/>
        </authorList>
    </citation>
    <scope>NUCLEOTIDE SEQUENCE [LARGE SCALE GENOMIC DNA]</scope>
    <source>
        <strain evidence="3">203-1</strain>
    </source>
</reference>
<protein>
    <submittedName>
        <fullName evidence="2">Universal stress protein UspA</fullName>
    </submittedName>
</protein>
<dbReference type="STRING" id="1219058.AOA14_07370"/>
<dbReference type="PANTHER" id="PTHR46268:SF15">
    <property type="entry name" value="UNIVERSAL STRESS PROTEIN HP_0031"/>
    <property type="match status" value="1"/>
</dbReference>
<dbReference type="PRINTS" id="PR01438">
    <property type="entry name" value="UNVRSLSTRESS"/>
</dbReference>
<sequence length="268" mass="29081">MKNILLLVHHDAGQEARLQAALDITRALDGHLACIDVTPYPVVAGNTVMGYSESVVLFDERDSEAKNKAALTARLSHEDVSWSWADTMGEMATSVLDAADLADLIILNRALEGYPLPNMRDITSRIVERTKAAVLAVPEAFERFAFDRALVAWDGGRSAAAALRAAVPLLALASDVEIFMAGEEDDEDLRSEPEKAATYLSRHGIHAAVKIAEPSESRANASIAKESDAWCADYIVMGAYGRGRLRETFGGVTKRMLSDSKLPLFLAH</sequence>
<dbReference type="InterPro" id="IPR006015">
    <property type="entry name" value="Universal_stress_UspA"/>
</dbReference>
<dbReference type="KEGG" id="ster:AOA14_07370"/>
<evidence type="ECO:0000313" key="2">
    <source>
        <dbReference type="EMBL" id="AMU94426.1"/>
    </source>
</evidence>
<dbReference type="Proteomes" id="UP000076234">
    <property type="component" value="Chromosome"/>
</dbReference>
<dbReference type="RefSeq" id="WP_062901314.1">
    <property type="nucleotide sequence ID" value="NZ_CP013342.1"/>
</dbReference>
<dbReference type="Gene3D" id="3.40.50.12370">
    <property type="match status" value="1"/>
</dbReference>
<dbReference type="SUPFAM" id="SSF52402">
    <property type="entry name" value="Adenine nucleotide alpha hydrolases-like"/>
    <property type="match status" value="2"/>
</dbReference>
<accession>A0A142VXA5</accession>
<evidence type="ECO:0000313" key="3">
    <source>
        <dbReference type="Proteomes" id="UP000076234"/>
    </source>
</evidence>
<dbReference type="EMBL" id="CP013342">
    <property type="protein sequence ID" value="AMU94426.1"/>
    <property type="molecule type" value="Genomic_DNA"/>
</dbReference>
<dbReference type="PANTHER" id="PTHR46268">
    <property type="entry name" value="STRESS RESPONSE PROTEIN NHAX"/>
    <property type="match status" value="1"/>
</dbReference>